<accession>A0ACC1LGH6</accession>
<dbReference type="Proteomes" id="UP001140087">
    <property type="component" value="Unassembled WGS sequence"/>
</dbReference>
<organism evidence="1 2">
    <name type="scientific">Coemansia helicoidea</name>
    <dbReference type="NCBI Taxonomy" id="1286919"/>
    <lineage>
        <taxon>Eukaryota</taxon>
        <taxon>Fungi</taxon>
        <taxon>Fungi incertae sedis</taxon>
        <taxon>Zoopagomycota</taxon>
        <taxon>Kickxellomycotina</taxon>
        <taxon>Kickxellomycetes</taxon>
        <taxon>Kickxellales</taxon>
        <taxon>Kickxellaceae</taxon>
        <taxon>Coemansia</taxon>
    </lineage>
</organism>
<comment type="caution">
    <text evidence="1">The sequence shown here is derived from an EMBL/GenBank/DDBJ whole genome shotgun (WGS) entry which is preliminary data.</text>
</comment>
<keyword evidence="2" id="KW-1185">Reference proteome</keyword>
<protein>
    <submittedName>
        <fullName evidence="1">Uncharacterized protein</fullName>
    </submittedName>
</protein>
<evidence type="ECO:0000313" key="1">
    <source>
        <dbReference type="EMBL" id="KAJ2807104.1"/>
    </source>
</evidence>
<name>A0ACC1LGH6_9FUNG</name>
<sequence length="138" mass="15240">MLRWLPLGLPPAAALVPDASLDKLRYLRVADLPLAVPDVLHLLRRLSTRAQPVADLVARHYPLALRLRHVVFGMGACANIEHSAHHALLLAGVCPAVACVRWPHTAADFADHCVALMDTDDYAPHADLLQLVDWEKKR</sequence>
<evidence type="ECO:0000313" key="2">
    <source>
        <dbReference type="Proteomes" id="UP001140087"/>
    </source>
</evidence>
<gene>
    <name evidence="1" type="ORF">H4R21_000608</name>
</gene>
<proteinExistence type="predicted"/>
<dbReference type="EMBL" id="JANBUN010000086">
    <property type="protein sequence ID" value="KAJ2807104.1"/>
    <property type="molecule type" value="Genomic_DNA"/>
</dbReference>
<reference evidence="1" key="1">
    <citation type="submission" date="2022-07" db="EMBL/GenBank/DDBJ databases">
        <title>Phylogenomic reconstructions and comparative analyses of Kickxellomycotina fungi.</title>
        <authorList>
            <person name="Reynolds N.K."/>
            <person name="Stajich J.E."/>
            <person name="Barry K."/>
            <person name="Grigoriev I.V."/>
            <person name="Crous P."/>
            <person name="Smith M.E."/>
        </authorList>
    </citation>
    <scope>NUCLEOTIDE SEQUENCE</scope>
    <source>
        <strain evidence="1">BCRC 34780</strain>
    </source>
</reference>